<feature type="compositionally biased region" description="Basic and acidic residues" evidence="1">
    <location>
        <begin position="245"/>
        <end position="255"/>
    </location>
</feature>
<accession>A0AAN8MRW6</accession>
<evidence type="ECO:0000313" key="3">
    <source>
        <dbReference type="Proteomes" id="UP001313282"/>
    </source>
</evidence>
<dbReference type="AlphaFoldDB" id="A0AAN8MRW6"/>
<name>A0AAN8MRW6_9PEZI</name>
<dbReference type="Proteomes" id="UP001313282">
    <property type="component" value="Unassembled WGS sequence"/>
</dbReference>
<keyword evidence="3" id="KW-1185">Reference proteome</keyword>
<reference evidence="2 3" key="1">
    <citation type="submission" date="2019-10" db="EMBL/GenBank/DDBJ databases">
        <authorList>
            <person name="Palmer J.M."/>
        </authorList>
    </citation>
    <scope>NUCLEOTIDE SEQUENCE [LARGE SCALE GENOMIC DNA]</scope>
    <source>
        <strain evidence="2 3">TWF718</strain>
    </source>
</reference>
<comment type="caution">
    <text evidence="2">The sequence shown here is derived from an EMBL/GenBank/DDBJ whole genome shotgun (WGS) entry which is preliminary data.</text>
</comment>
<sequence>MSANGVTFPTDLPLLQATEDSPKSGEGEIGTPPKPVPPLHTVFPTIELFLRKGPNSGPGQRISTTSSGTTDSSLGLNPTTEPNSIKPVETKEQAIEKMTVPPSSSDSSLPNFSANRSTLFKALNDPDRWTKEVPINANKGKTRLTTAFDFRKLGPDNSNDGAQQRKIDTVLQYLLKQTKLDNERVHDRYEFEHYKLQLQKEREERDAQQGDKQREYELERLRLEIQLETIRSARMAPPEDMTTEPGEKVASETGEKAPLGSQD</sequence>
<feature type="region of interest" description="Disordered" evidence="1">
    <location>
        <begin position="1"/>
        <end position="112"/>
    </location>
</feature>
<feature type="compositionally biased region" description="Polar residues" evidence="1">
    <location>
        <begin position="74"/>
        <end position="83"/>
    </location>
</feature>
<proteinExistence type="predicted"/>
<feature type="compositionally biased region" description="Low complexity" evidence="1">
    <location>
        <begin position="63"/>
        <end position="73"/>
    </location>
</feature>
<protein>
    <submittedName>
        <fullName evidence="2">Uncharacterized protein</fullName>
    </submittedName>
</protein>
<organism evidence="2 3">
    <name type="scientific">Orbilia javanica</name>
    <dbReference type="NCBI Taxonomy" id="47235"/>
    <lineage>
        <taxon>Eukaryota</taxon>
        <taxon>Fungi</taxon>
        <taxon>Dikarya</taxon>
        <taxon>Ascomycota</taxon>
        <taxon>Pezizomycotina</taxon>
        <taxon>Orbiliomycetes</taxon>
        <taxon>Orbiliales</taxon>
        <taxon>Orbiliaceae</taxon>
        <taxon>Orbilia</taxon>
    </lineage>
</organism>
<gene>
    <name evidence="2" type="ORF">TWF718_007917</name>
</gene>
<evidence type="ECO:0000256" key="1">
    <source>
        <dbReference type="SAM" id="MobiDB-lite"/>
    </source>
</evidence>
<evidence type="ECO:0000313" key="2">
    <source>
        <dbReference type="EMBL" id="KAK6342514.1"/>
    </source>
</evidence>
<dbReference type="EMBL" id="JAVHNR010000005">
    <property type="protein sequence ID" value="KAK6342514.1"/>
    <property type="molecule type" value="Genomic_DNA"/>
</dbReference>
<feature type="region of interest" description="Disordered" evidence="1">
    <location>
        <begin position="227"/>
        <end position="263"/>
    </location>
</feature>
<feature type="compositionally biased region" description="Low complexity" evidence="1">
    <location>
        <begin position="101"/>
        <end position="112"/>
    </location>
</feature>